<dbReference type="InterPro" id="IPR038765">
    <property type="entry name" value="Papain-like_cys_pep_sf"/>
</dbReference>
<gene>
    <name evidence="6" type="ORF">ACFQE0_07615</name>
</gene>
<evidence type="ECO:0000256" key="3">
    <source>
        <dbReference type="ARBA" id="ARBA00022801"/>
    </source>
</evidence>
<evidence type="ECO:0000256" key="2">
    <source>
        <dbReference type="ARBA" id="ARBA00022670"/>
    </source>
</evidence>
<sequence length="145" mass="16070">MEAVMRARLWLGTPYRHQASLRGIGCDCLGLLRGVWRDLYGHEPECPPPYSATWAESAPPGSDPFIEAATRHLLPVDEPLGSSAPRPGDVLLFAFRPHLPARHCAIASGPDAMIHAHDRAEVTEVALTPWWRRHLAGAFRFPPRP</sequence>
<reference evidence="7" key="1">
    <citation type="journal article" date="2019" name="Int. J. Syst. Evol. Microbiol.">
        <title>The Global Catalogue of Microorganisms (GCM) 10K type strain sequencing project: providing services to taxonomists for standard genome sequencing and annotation.</title>
        <authorList>
            <consortium name="The Broad Institute Genomics Platform"/>
            <consortium name="The Broad Institute Genome Sequencing Center for Infectious Disease"/>
            <person name="Wu L."/>
            <person name="Ma J."/>
        </authorList>
    </citation>
    <scope>NUCLEOTIDE SEQUENCE [LARGE SCALE GENOMIC DNA]</scope>
    <source>
        <strain evidence="7">CCUG 48316</strain>
    </source>
</reference>
<protein>
    <submittedName>
        <fullName evidence="6">NlpC/P60 family protein</fullName>
    </submittedName>
</protein>
<dbReference type="Gene3D" id="3.90.1720.10">
    <property type="entry name" value="endopeptidase domain like (from Nostoc punctiforme)"/>
    <property type="match status" value="1"/>
</dbReference>
<comment type="similarity">
    <text evidence="1">Belongs to the peptidase C40 family.</text>
</comment>
<dbReference type="Proteomes" id="UP001596292">
    <property type="component" value="Unassembled WGS sequence"/>
</dbReference>
<evidence type="ECO:0000256" key="1">
    <source>
        <dbReference type="ARBA" id="ARBA00007074"/>
    </source>
</evidence>
<proteinExistence type="inferred from homology"/>
<organism evidence="6 7">
    <name type="scientific">Methylobacterium komagatae</name>
    <dbReference type="NCBI Taxonomy" id="374425"/>
    <lineage>
        <taxon>Bacteria</taxon>
        <taxon>Pseudomonadati</taxon>
        <taxon>Pseudomonadota</taxon>
        <taxon>Alphaproteobacteria</taxon>
        <taxon>Hyphomicrobiales</taxon>
        <taxon>Methylobacteriaceae</taxon>
        <taxon>Methylobacterium</taxon>
    </lineage>
</organism>
<evidence type="ECO:0000313" key="6">
    <source>
        <dbReference type="EMBL" id="MFC6789498.1"/>
    </source>
</evidence>
<name>A0ABW2BGF9_9HYPH</name>
<dbReference type="Pfam" id="PF00877">
    <property type="entry name" value="NLPC_P60"/>
    <property type="match status" value="1"/>
</dbReference>
<evidence type="ECO:0000313" key="7">
    <source>
        <dbReference type="Proteomes" id="UP001596292"/>
    </source>
</evidence>
<dbReference type="NCBIfam" id="TIGR02219">
    <property type="entry name" value="phage_NlpC_fam"/>
    <property type="match status" value="1"/>
</dbReference>
<keyword evidence="4" id="KW-0788">Thiol protease</keyword>
<accession>A0ABW2BGF9</accession>
<dbReference type="EMBL" id="JBHSWN010000001">
    <property type="protein sequence ID" value="MFC6789498.1"/>
    <property type="molecule type" value="Genomic_DNA"/>
</dbReference>
<keyword evidence="7" id="KW-1185">Reference proteome</keyword>
<comment type="caution">
    <text evidence="6">The sequence shown here is derived from an EMBL/GenBank/DDBJ whole genome shotgun (WGS) entry which is preliminary data.</text>
</comment>
<dbReference type="RefSeq" id="WP_378975357.1">
    <property type="nucleotide sequence ID" value="NZ_JBHSWN010000001.1"/>
</dbReference>
<dbReference type="SUPFAM" id="SSF54001">
    <property type="entry name" value="Cysteine proteinases"/>
    <property type="match status" value="1"/>
</dbReference>
<dbReference type="InterPro" id="IPR000064">
    <property type="entry name" value="NLP_P60_dom"/>
</dbReference>
<evidence type="ECO:0000256" key="4">
    <source>
        <dbReference type="ARBA" id="ARBA00022807"/>
    </source>
</evidence>
<keyword evidence="2" id="KW-0645">Protease</keyword>
<feature type="domain" description="NlpC/P60" evidence="5">
    <location>
        <begin position="1"/>
        <end position="142"/>
    </location>
</feature>
<keyword evidence="3" id="KW-0378">Hydrolase</keyword>
<evidence type="ECO:0000259" key="5">
    <source>
        <dbReference type="PROSITE" id="PS51935"/>
    </source>
</evidence>
<dbReference type="InterPro" id="IPR011929">
    <property type="entry name" value="Phage_pept_NlpC/P60"/>
</dbReference>
<dbReference type="PROSITE" id="PS51935">
    <property type="entry name" value="NLPC_P60"/>
    <property type="match status" value="1"/>
</dbReference>